<name>A0AAD4QBX1_9AGAM</name>
<reference evidence="2" key="1">
    <citation type="submission" date="2022-01" db="EMBL/GenBank/DDBJ databases">
        <title>Comparative genomics reveals a dynamic genome evolution in the ectomycorrhizal milk-cap (Lactarius) mushrooms.</title>
        <authorList>
            <consortium name="DOE Joint Genome Institute"/>
            <person name="Lebreton A."/>
            <person name="Tang N."/>
            <person name="Kuo A."/>
            <person name="LaButti K."/>
            <person name="Drula E."/>
            <person name="Barry K."/>
            <person name="Clum A."/>
            <person name="Lipzen A."/>
            <person name="Mousain D."/>
            <person name="Ng V."/>
            <person name="Wang R."/>
            <person name="Wang X."/>
            <person name="Dai Y."/>
            <person name="Henrissat B."/>
            <person name="Grigoriev I.V."/>
            <person name="Guerin-Laguette A."/>
            <person name="Yu F."/>
            <person name="Martin F.M."/>
        </authorList>
    </citation>
    <scope>NUCLEOTIDE SEQUENCE</scope>
    <source>
        <strain evidence="2">QP</strain>
    </source>
</reference>
<proteinExistence type="predicted"/>
<comment type="caution">
    <text evidence="2">The sequence shown here is derived from an EMBL/GenBank/DDBJ whole genome shotgun (WGS) entry which is preliminary data.</text>
</comment>
<feature type="region of interest" description="Disordered" evidence="1">
    <location>
        <begin position="84"/>
        <end position="111"/>
    </location>
</feature>
<dbReference type="Proteomes" id="UP001201163">
    <property type="component" value="Unassembled WGS sequence"/>
</dbReference>
<evidence type="ECO:0000313" key="3">
    <source>
        <dbReference type="Proteomes" id="UP001201163"/>
    </source>
</evidence>
<evidence type="ECO:0000256" key="1">
    <source>
        <dbReference type="SAM" id="MobiDB-lite"/>
    </source>
</evidence>
<accession>A0AAD4QBX1</accession>
<protein>
    <submittedName>
        <fullName evidence="2">Uncharacterized protein</fullName>
    </submittedName>
</protein>
<feature type="compositionally biased region" description="Polar residues" evidence="1">
    <location>
        <begin position="99"/>
        <end position="109"/>
    </location>
</feature>
<evidence type="ECO:0000313" key="2">
    <source>
        <dbReference type="EMBL" id="KAH8993794.1"/>
    </source>
</evidence>
<keyword evidence="3" id="KW-1185">Reference proteome</keyword>
<dbReference type="AlphaFoldDB" id="A0AAD4QBX1"/>
<dbReference type="EMBL" id="JAKELL010000017">
    <property type="protein sequence ID" value="KAH8993794.1"/>
    <property type="molecule type" value="Genomic_DNA"/>
</dbReference>
<gene>
    <name evidence="2" type="ORF">EDB92DRAFT_1853443</name>
</gene>
<sequence>MAQPEHSLVLGPTETPAIRCKTCKVPLPDATRKNCDRCRRNRTENYHRWKRSVEARKNHIALSLPSLETHHSSAPLNIRWTKPATTSAAGPRPPHLSHPGTSTPAQHSDATAPLDYNLNRHQTASSQVPRDAPASVSSLPRVNIPEYQWGEELVDALLALPPRSNFFGQFSVIADPHINNSERAQMFQDQLRSKDLPISDTQKPVSNNPGAPRGHAIGLYCRCEIGCQGRFVVSVDDDTTHPHGVPGQRIGVALLHTSSG</sequence>
<organism evidence="2 3">
    <name type="scientific">Lactarius akahatsu</name>
    <dbReference type="NCBI Taxonomy" id="416441"/>
    <lineage>
        <taxon>Eukaryota</taxon>
        <taxon>Fungi</taxon>
        <taxon>Dikarya</taxon>
        <taxon>Basidiomycota</taxon>
        <taxon>Agaricomycotina</taxon>
        <taxon>Agaricomycetes</taxon>
        <taxon>Russulales</taxon>
        <taxon>Russulaceae</taxon>
        <taxon>Lactarius</taxon>
    </lineage>
</organism>